<name>A0A8H5BFY9_9AGAR</name>
<dbReference type="Proteomes" id="UP000567179">
    <property type="component" value="Unassembled WGS sequence"/>
</dbReference>
<feature type="region of interest" description="Disordered" evidence="1">
    <location>
        <begin position="454"/>
        <end position="484"/>
    </location>
</feature>
<gene>
    <name evidence="2" type="ORF">D9619_000583</name>
</gene>
<feature type="region of interest" description="Disordered" evidence="1">
    <location>
        <begin position="331"/>
        <end position="357"/>
    </location>
</feature>
<organism evidence="2 3">
    <name type="scientific">Psilocybe cf. subviscida</name>
    <dbReference type="NCBI Taxonomy" id="2480587"/>
    <lineage>
        <taxon>Eukaryota</taxon>
        <taxon>Fungi</taxon>
        <taxon>Dikarya</taxon>
        <taxon>Basidiomycota</taxon>
        <taxon>Agaricomycotina</taxon>
        <taxon>Agaricomycetes</taxon>
        <taxon>Agaricomycetidae</taxon>
        <taxon>Agaricales</taxon>
        <taxon>Agaricineae</taxon>
        <taxon>Strophariaceae</taxon>
        <taxon>Psilocybe</taxon>
    </lineage>
</organism>
<feature type="region of interest" description="Disordered" evidence="1">
    <location>
        <begin position="1"/>
        <end position="39"/>
    </location>
</feature>
<keyword evidence="3" id="KW-1185">Reference proteome</keyword>
<feature type="compositionally biased region" description="Basic and acidic residues" evidence="1">
    <location>
        <begin position="56"/>
        <end position="70"/>
    </location>
</feature>
<accession>A0A8H5BFY9</accession>
<reference evidence="2 3" key="1">
    <citation type="journal article" date="2020" name="ISME J.">
        <title>Uncovering the hidden diversity of litter-decomposition mechanisms in mushroom-forming fungi.</title>
        <authorList>
            <person name="Floudas D."/>
            <person name="Bentzer J."/>
            <person name="Ahren D."/>
            <person name="Johansson T."/>
            <person name="Persson P."/>
            <person name="Tunlid A."/>
        </authorList>
    </citation>
    <scope>NUCLEOTIDE SEQUENCE [LARGE SCALE GENOMIC DNA]</scope>
    <source>
        <strain evidence="2 3">CBS 101986</strain>
    </source>
</reference>
<dbReference type="OrthoDB" id="2590590at2759"/>
<evidence type="ECO:0000313" key="3">
    <source>
        <dbReference type="Proteomes" id="UP000567179"/>
    </source>
</evidence>
<proteinExistence type="predicted"/>
<sequence>MSAEPYMHVEQDSAPPPGASDLPTYDDLATQNGPNSRFGRWRGWIEKRAAERYADFTPEERARRRQRGWELENNDQGADSVNAHLTRDSISQSQAPAEAAVPLHIQTSSLSLDDETASSEFSAAGHTPLPFVSQSIEPTHLRINHFGSRFLPHTTSQIRCVLPLLGNRMLLVGHDEGMSVLDMFPTEWTESGQIKTNGPDEAVCRVMWRGDAVYQMSVLEAEDPGNGTPQGVVLAVVGPSQDSCSSKDSETRVARMYNLASLISLARWAIANKGGKPVELSTWQTAGTPMKESKRHRAQGSIARGIKSFIESPVPTLHVDPHANTYLAPTLPAASGSSPSRPHPSMEPIPSMRSNSDDSTWSVVDELPLRWATDFVPLAVAGSRLVGASVVAFATWSDETRRDRTGGQLLAIATKSNILLYETPKGERAYKFVKEFYTPIQPRQLMFIQQVVDTRSPDAPPTSPSKFTHKRSDSGSKGLPTTSSSATLTWGTHLSLFVVFDKKAGLIRLADSAVGEAELGDDVALLPQGNIVPRDTFSSTISAHSLRQKARVSLDIRESGAKWNVPVRCYLPIPGQYNQSREVIIMTRGRRTHIVPCPLPSRPGNQPPLHAVFWKSQPKYVSPRVLISDGDEIDEPPLLQLVAFGENGIEVQELGLSFLSLKGKGRLVAPDENMRAAEDLGEAGFLTTGGNWDRMQEIYGSMSMHRTSSFMSGESMDSVDLLARMKREEGIYGWCRKGLADWRIFWVGGNRDLGDLDEEGLDPVYN</sequence>
<comment type="caution">
    <text evidence="2">The sequence shown here is derived from an EMBL/GenBank/DDBJ whole genome shotgun (WGS) entry which is preliminary data.</text>
</comment>
<feature type="region of interest" description="Disordered" evidence="1">
    <location>
        <begin position="56"/>
        <end position="78"/>
    </location>
</feature>
<dbReference type="AlphaFoldDB" id="A0A8H5BFY9"/>
<evidence type="ECO:0000313" key="2">
    <source>
        <dbReference type="EMBL" id="KAF5321758.1"/>
    </source>
</evidence>
<dbReference type="EMBL" id="JAACJJ010000028">
    <property type="protein sequence ID" value="KAF5321758.1"/>
    <property type="molecule type" value="Genomic_DNA"/>
</dbReference>
<protein>
    <submittedName>
        <fullName evidence="2">Uncharacterized protein</fullName>
    </submittedName>
</protein>
<evidence type="ECO:0000256" key="1">
    <source>
        <dbReference type="SAM" id="MobiDB-lite"/>
    </source>
</evidence>